<organism evidence="1 2">
    <name type="scientific">Peronospora effusa</name>
    <dbReference type="NCBI Taxonomy" id="542832"/>
    <lineage>
        <taxon>Eukaryota</taxon>
        <taxon>Sar</taxon>
        <taxon>Stramenopiles</taxon>
        <taxon>Oomycota</taxon>
        <taxon>Peronosporomycetes</taxon>
        <taxon>Peronosporales</taxon>
        <taxon>Peronosporaceae</taxon>
        <taxon>Peronospora</taxon>
    </lineage>
</organism>
<gene>
    <name evidence="1" type="ORF">DD237_007648</name>
</gene>
<evidence type="ECO:0000313" key="1">
    <source>
        <dbReference type="EMBL" id="RQM12011.1"/>
    </source>
</evidence>
<accession>A0A3R7W5N0</accession>
<name>A0A3R7W5N0_9STRA</name>
<reference evidence="1 2" key="1">
    <citation type="submission" date="2018-06" db="EMBL/GenBank/DDBJ databases">
        <title>Comparative genomics of downy mildews reveals potential adaptations to biotrophy.</title>
        <authorList>
            <person name="Fletcher K."/>
            <person name="Klosterman S.J."/>
            <person name="Derevnina L."/>
            <person name="Martin F."/>
            <person name="Koike S."/>
            <person name="Reyes Chin-Wo S."/>
            <person name="Mou B."/>
            <person name="Michelmore R."/>
        </authorList>
    </citation>
    <scope>NUCLEOTIDE SEQUENCE [LARGE SCALE GENOMIC DNA]</scope>
    <source>
        <strain evidence="1 2">R13</strain>
    </source>
</reference>
<dbReference type="VEuPathDB" id="FungiDB:DD237_007648"/>
<sequence length="73" mass="8176">MDAATYSDSTITPLPFASYNHFQTSSALYDSLALNVRWLVRVHIEKHVVQQKICPITCSKQSSANFRAAIDMS</sequence>
<proteinExistence type="predicted"/>
<dbReference type="Proteomes" id="UP000286097">
    <property type="component" value="Unassembled WGS sequence"/>
</dbReference>
<dbReference type="AlphaFoldDB" id="A0A3R7W5N0"/>
<dbReference type="EMBL" id="QKXF01000370">
    <property type="protein sequence ID" value="RQM12011.1"/>
    <property type="molecule type" value="Genomic_DNA"/>
</dbReference>
<comment type="caution">
    <text evidence="1">The sequence shown here is derived from an EMBL/GenBank/DDBJ whole genome shotgun (WGS) entry which is preliminary data.</text>
</comment>
<evidence type="ECO:0000313" key="2">
    <source>
        <dbReference type="Proteomes" id="UP000286097"/>
    </source>
</evidence>
<protein>
    <submittedName>
        <fullName evidence="1">Uncharacterized protein</fullName>
    </submittedName>
</protein>